<evidence type="ECO:0000259" key="4">
    <source>
        <dbReference type="PROSITE" id="PS50956"/>
    </source>
</evidence>
<evidence type="ECO:0000313" key="5">
    <source>
        <dbReference type="EMBL" id="AZG02883.1"/>
    </source>
</evidence>
<organism evidence="5">
    <name type="scientific">Streptomyces olivaceus</name>
    <dbReference type="NCBI Taxonomy" id="47716"/>
    <lineage>
        <taxon>Bacteria</taxon>
        <taxon>Bacillati</taxon>
        <taxon>Actinomycetota</taxon>
        <taxon>Actinomycetes</taxon>
        <taxon>Kitasatosporales</taxon>
        <taxon>Streptomycetaceae</taxon>
        <taxon>Streptomyces</taxon>
    </lineage>
</organism>
<dbReference type="SUPFAM" id="SSF46785">
    <property type="entry name" value="Winged helix' DNA-binding domain"/>
    <property type="match status" value="1"/>
</dbReference>
<dbReference type="RefSeq" id="WP_194275223.1">
    <property type="nucleotide sequence ID" value="NZ_CP043317.1"/>
</dbReference>
<keyword evidence="3" id="KW-0804">Transcription</keyword>
<keyword evidence="2" id="KW-0238">DNA-binding</keyword>
<keyword evidence="1" id="KW-0805">Transcription regulation</keyword>
<dbReference type="InterPro" id="IPR011008">
    <property type="entry name" value="Dimeric_a/b-barrel"/>
</dbReference>
<dbReference type="InterPro" id="IPR036388">
    <property type="entry name" value="WH-like_DNA-bd_sf"/>
</dbReference>
<dbReference type="GO" id="GO:0043200">
    <property type="term" value="P:response to amino acid"/>
    <property type="evidence" value="ECO:0007669"/>
    <property type="project" value="TreeGrafter"/>
</dbReference>
<feature type="domain" description="HTH asnC-type" evidence="4">
    <location>
        <begin position="6"/>
        <end position="66"/>
    </location>
</feature>
<dbReference type="Gene3D" id="3.30.70.920">
    <property type="match status" value="2"/>
</dbReference>
<dbReference type="SMART" id="SM00344">
    <property type="entry name" value="HTH_ASNC"/>
    <property type="match status" value="2"/>
</dbReference>
<dbReference type="InterPro" id="IPR036390">
    <property type="entry name" value="WH_DNA-bd_sf"/>
</dbReference>
<dbReference type="AlphaFoldDB" id="A0A3G8G7K7"/>
<name>A0A3G8G7K7_STROV</name>
<evidence type="ECO:0000256" key="3">
    <source>
        <dbReference type="ARBA" id="ARBA00023163"/>
    </source>
</evidence>
<dbReference type="InterPro" id="IPR019887">
    <property type="entry name" value="Tscrpt_reg_AsnC/Lrp_C"/>
</dbReference>
<dbReference type="SUPFAM" id="SSF54909">
    <property type="entry name" value="Dimeric alpha+beta barrel"/>
    <property type="match status" value="2"/>
</dbReference>
<dbReference type="Gene3D" id="1.10.10.10">
    <property type="entry name" value="Winged helix-like DNA-binding domain superfamily/Winged helix DNA-binding domain"/>
    <property type="match status" value="2"/>
</dbReference>
<dbReference type="InterPro" id="IPR000485">
    <property type="entry name" value="AsnC-type_HTH_dom"/>
</dbReference>
<protein>
    <submittedName>
        <fullName evidence="5">Lrp/AsnC family transcriptional regulator</fullName>
    </submittedName>
</protein>
<dbReference type="Pfam" id="PF13404">
    <property type="entry name" value="HTH_AsnC-type"/>
    <property type="match status" value="2"/>
</dbReference>
<evidence type="ECO:0000256" key="2">
    <source>
        <dbReference type="ARBA" id="ARBA00023125"/>
    </source>
</evidence>
<dbReference type="EMBL" id="MK061747">
    <property type="protein sequence ID" value="AZG02883.1"/>
    <property type="molecule type" value="Genomic_DNA"/>
</dbReference>
<evidence type="ECO:0000256" key="1">
    <source>
        <dbReference type="ARBA" id="ARBA00023015"/>
    </source>
</evidence>
<dbReference type="PRINTS" id="PR00033">
    <property type="entry name" value="HTHASNC"/>
</dbReference>
<dbReference type="PANTHER" id="PTHR30154:SF34">
    <property type="entry name" value="TRANSCRIPTIONAL REGULATOR AZLB"/>
    <property type="match status" value="1"/>
</dbReference>
<dbReference type="GO" id="GO:0005829">
    <property type="term" value="C:cytosol"/>
    <property type="evidence" value="ECO:0007669"/>
    <property type="project" value="TreeGrafter"/>
</dbReference>
<dbReference type="PROSITE" id="PS50956">
    <property type="entry name" value="HTH_ASNC_2"/>
    <property type="match status" value="1"/>
</dbReference>
<dbReference type="GO" id="GO:0043565">
    <property type="term" value="F:sequence-specific DNA binding"/>
    <property type="evidence" value="ECO:0007669"/>
    <property type="project" value="InterPro"/>
</dbReference>
<dbReference type="InterPro" id="IPR019888">
    <property type="entry name" value="Tscrpt_reg_AsnC-like"/>
</dbReference>
<sequence>MNSHTLDPLDRQLVHALQIDGRAPFSHVAEVLDVSDQTVARRYRKLRDSGAMRVLGLPDAGRFGHIEWLVRVQCTPDASSSVATALAKRDDTSWVSLTAGGTEIVCVTRAPHRADGESLLLQKLPRTPRVVAVTAHYILHTYSGGPTGWHGKAQALTARQAKLLSPRLPPPPPRREHVEMRDGDAGLFAALAADGRAGYPELAAFTGWSESTVKRRLEYLRDTRALFFDVEIDSVLLGYEAQVMLWLAVPPTELVNVAAGLAGHPEVVFAAATTGPTNLVAIVVCRDIDSFYDYLTTRIGALEAVSRVETAPVIGAVKRAGRLLPSTRHGNPSLTGR</sequence>
<dbReference type="GeneID" id="69759812"/>
<accession>A0A3G8G7K7</accession>
<reference evidence="5" key="1">
    <citation type="journal article" date="2018" name="Org. Lett.">
        <title>Genome Mining for Mycemycin: Discovery and Elucidation of Related Methylation and Chlorination Biosynthetic Chemistries.</title>
        <authorList>
            <person name="Zhang C."/>
            <person name="Yang Z."/>
            <person name="Qin X."/>
            <person name="Ma J."/>
            <person name="Sun C."/>
            <person name="Huang H."/>
            <person name="Li Q."/>
            <person name="Ju J."/>
        </authorList>
    </citation>
    <scope>NUCLEOTIDE SEQUENCE</scope>
    <source>
        <strain evidence="5">SCSIO T05</strain>
    </source>
</reference>
<proteinExistence type="predicted"/>
<dbReference type="PANTHER" id="PTHR30154">
    <property type="entry name" value="LEUCINE-RESPONSIVE REGULATORY PROTEIN"/>
    <property type="match status" value="1"/>
</dbReference>
<dbReference type="Pfam" id="PF01037">
    <property type="entry name" value="AsnC_trans_reg"/>
    <property type="match status" value="1"/>
</dbReference>